<dbReference type="AlphaFoldDB" id="K0T0K7"/>
<dbReference type="EMBL" id="AGNL01006275">
    <property type="protein sequence ID" value="EJK72168.1"/>
    <property type="molecule type" value="Genomic_DNA"/>
</dbReference>
<organism evidence="1 2">
    <name type="scientific">Thalassiosira oceanica</name>
    <name type="common">Marine diatom</name>
    <dbReference type="NCBI Taxonomy" id="159749"/>
    <lineage>
        <taxon>Eukaryota</taxon>
        <taxon>Sar</taxon>
        <taxon>Stramenopiles</taxon>
        <taxon>Ochrophyta</taxon>
        <taxon>Bacillariophyta</taxon>
        <taxon>Coscinodiscophyceae</taxon>
        <taxon>Thalassiosirophycidae</taxon>
        <taxon>Thalassiosirales</taxon>
        <taxon>Thalassiosiraceae</taxon>
        <taxon>Thalassiosira</taxon>
    </lineage>
</organism>
<reference evidence="1 2" key="1">
    <citation type="journal article" date="2012" name="Genome Biol.">
        <title>Genome and low-iron response of an oceanic diatom adapted to chronic iron limitation.</title>
        <authorList>
            <person name="Lommer M."/>
            <person name="Specht M."/>
            <person name="Roy A.S."/>
            <person name="Kraemer L."/>
            <person name="Andreson R."/>
            <person name="Gutowska M.A."/>
            <person name="Wolf J."/>
            <person name="Bergner S.V."/>
            <person name="Schilhabel M.B."/>
            <person name="Klostermeier U.C."/>
            <person name="Beiko R.G."/>
            <person name="Rosenstiel P."/>
            <person name="Hippler M."/>
            <person name="Laroche J."/>
        </authorList>
    </citation>
    <scope>NUCLEOTIDE SEQUENCE [LARGE SCALE GENOMIC DNA]</scope>
    <source>
        <strain evidence="1 2">CCMP1005</strain>
    </source>
</reference>
<name>K0T0K7_THAOC</name>
<comment type="caution">
    <text evidence="1">The sequence shown here is derived from an EMBL/GenBank/DDBJ whole genome shotgun (WGS) entry which is preliminary data.</text>
</comment>
<protein>
    <submittedName>
        <fullName evidence="1">Uncharacterized protein</fullName>
    </submittedName>
</protein>
<gene>
    <name evidence="1" type="ORF">THAOC_06329</name>
</gene>
<dbReference type="Proteomes" id="UP000266841">
    <property type="component" value="Unassembled WGS sequence"/>
</dbReference>
<sequence length="87" mass="10015">MTLDAAAETTYIDTTSNFSSQYVSWAPSSCHTRKERLAHEDIKELNSHYNRTIIVTAKRTEPGRVLKCNAKGLEREVYAFKNLFFNQ</sequence>
<keyword evidence="2" id="KW-1185">Reference proteome</keyword>
<evidence type="ECO:0000313" key="1">
    <source>
        <dbReference type="EMBL" id="EJK72168.1"/>
    </source>
</evidence>
<evidence type="ECO:0000313" key="2">
    <source>
        <dbReference type="Proteomes" id="UP000266841"/>
    </source>
</evidence>
<proteinExistence type="predicted"/>
<accession>K0T0K7</accession>